<reference evidence="2" key="1">
    <citation type="submission" date="2021-02" db="EMBL/GenBank/DDBJ databases">
        <authorList>
            <person name="Dougan E. K."/>
            <person name="Rhodes N."/>
            <person name="Thang M."/>
            <person name="Chan C."/>
        </authorList>
    </citation>
    <scope>NUCLEOTIDE SEQUENCE</scope>
</reference>
<dbReference type="InterPro" id="IPR029071">
    <property type="entry name" value="Ubiquitin-like_domsf"/>
</dbReference>
<sequence length="265" mass="28631">MPSRVAPVVHCLSGLVCGRLLRCIWTRSHDVPSSGRAPAEQRVHGHQPSAAGSAVGTPTVISSGSRMRLEVLYISGATVATLDACSNWTGADLKRILQPFLQKGVAIAGIINEGTAIEDTQTLEEAGVKSGQLYLMLRSCTYLIEDAGAEVVNGYYVQKEGELNKSPVYANEAGILLFKYKMARGSEYWYLSRDGDLSRSDGDYYRVRSNSKRPPEEGWSWEACPLGRRTTIPTLTYFGSDKDLGGFCSSSTASGEAQSASDTSD</sequence>
<dbReference type="Proteomes" id="UP000601435">
    <property type="component" value="Unassembled WGS sequence"/>
</dbReference>
<proteinExistence type="predicted"/>
<keyword evidence="3" id="KW-1185">Reference proteome</keyword>
<name>A0A813A5N7_9DINO</name>
<feature type="region of interest" description="Disordered" evidence="1">
    <location>
        <begin position="34"/>
        <end position="57"/>
    </location>
</feature>
<evidence type="ECO:0000313" key="2">
    <source>
        <dbReference type="EMBL" id="CAE7854495.1"/>
    </source>
</evidence>
<dbReference type="SUPFAM" id="SSF54236">
    <property type="entry name" value="Ubiquitin-like"/>
    <property type="match status" value="1"/>
</dbReference>
<accession>A0A813A5N7</accession>
<comment type="caution">
    <text evidence="2">The sequence shown here is derived from an EMBL/GenBank/DDBJ whole genome shotgun (WGS) entry which is preliminary data.</text>
</comment>
<dbReference type="OrthoDB" id="10384402at2759"/>
<evidence type="ECO:0000256" key="1">
    <source>
        <dbReference type="SAM" id="MobiDB-lite"/>
    </source>
</evidence>
<gene>
    <name evidence="2" type="primary">Cbp20-A</name>
    <name evidence="2" type="ORF">SNEC2469_LOCUS26748</name>
</gene>
<dbReference type="AlphaFoldDB" id="A0A813A5N7"/>
<evidence type="ECO:0000313" key="3">
    <source>
        <dbReference type="Proteomes" id="UP000601435"/>
    </source>
</evidence>
<organism evidence="2 3">
    <name type="scientific">Symbiodinium necroappetens</name>
    <dbReference type="NCBI Taxonomy" id="1628268"/>
    <lineage>
        <taxon>Eukaryota</taxon>
        <taxon>Sar</taxon>
        <taxon>Alveolata</taxon>
        <taxon>Dinophyceae</taxon>
        <taxon>Suessiales</taxon>
        <taxon>Symbiodiniaceae</taxon>
        <taxon>Symbiodinium</taxon>
    </lineage>
</organism>
<protein>
    <submittedName>
        <fullName evidence="2">Cbp20-A protein</fullName>
    </submittedName>
</protein>
<dbReference type="EMBL" id="CAJNJA010055108">
    <property type="protein sequence ID" value="CAE7854495.1"/>
    <property type="molecule type" value="Genomic_DNA"/>
</dbReference>